<evidence type="ECO:0000313" key="2">
    <source>
        <dbReference type="EMBL" id="KFO29986.1"/>
    </source>
</evidence>
<accession>A0A091E4F6</accession>
<gene>
    <name evidence="2" type="ORF">H920_08589</name>
</gene>
<name>A0A091E4F6_FUKDA</name>
<reference evidence="2 3" key="1">
    <citation type="submission" date="2013-11" db="EMBL/GenBank/DDBJ databases">
        <title>The Damaraland mole rat (Fukomys damarensis) genome and evolution of African mole rats.</title>
        <authorList>
            <person name="Gladyshev V.N."/>
            <person name="Fang X."/>
        </authorList>
    </citation>
    <scope>NUCLEOTIDE SEQUENCE [LARGE SCALE GENOMIC DNA]</scope>
    <source>
        <tissue evidence="2">Liver</tissue>
    </source>
</reference>
<dbReference type="AlphaFoldDB" id="A0A091E4F6"/>
<evidence type="ECO:0000313" key="3">
    <source>
        <dbReference type="Proteomes" id="UP000028990"/>
    </source>
</evidence>
<protein>
    <submittedName>
        <fullName evidence="2">Uncharacterized protein</fullName>
    </submittedName>
</protein>
<organism evidence="2 3">
    <name type="scientific">Fukomys damarensis</name>
    <name type="common">Damaraland mole rat</name>
    <name type="synonym">Cryptomys damarensis</name>
    <dbReference type="NCBI Taxonomy" id="885580"/>
    <lineage>
        <taxon>Eukaryota</taxon>
        <taxon>Metazoa</taxon>
        <taxon>Chordata</taxon>
        <taxon>Craniata</taxon>
        <taxon>Vertebrata</taxon>
        <taxon>Euteleostomi</taxon>
        <taxon>Mammalia</taxon>
        <taxon>Eutheria</taxon>
        <taxon>Euarchontoglires</taxon>
        <taxon>Glires</taxon>
        <taxon>Rodentia</taxon>
        <taxon>Hystricomorpha</taxon>
        <taxon>Bathyergidae</taxon>
        <taxon>Fukomys</taxon>
    </lineage>
</organism>
<feature type="region of interest" description="Disordered" evidence="1">
    <location>
        <begin position="24"/>
        <end position="71"/>
    </location>
</feature>
<proteinExistence type="predicted"/>
<feature type="region of interest" description="Disordered" evidence="1">
    <location>
        <begin position="94"/>
        <end position="126"/>
    </location>
</feature>
<dbReference type="EMBL" id="KN122517">
    <property type="protein sequence ID" value="KFO29986.1"/>
    <property type="molecule type" value="Genomic_DNA"/>
</dbReference>
<keyword evidence="3" id="KW-1185">Reference proteome</keyword>
<dbReference type="Proteomes" id="UP000028990">
    <property type="component" value="Unassembled WGS sequence"/>
</dbReference>
<feature type="compositionally biased region" description="Basic and acidic residues" evidence="1">
    <location>
        <begin position="94"/>
        <end position="103"/>
    </location>
</feature>
<evidence type="ECO:0000256" key="1">
    <source>
        <dbReference type="SAM" id="MobiDB-lite"/>
    </source>
</evidence>
<sequence>MERNWVSAKQPDMFTKLPNSLRCGHQSAITNNGAKGQTEEVKTKMRGSKPGRGDPEVREPMESRGSGCPKRQSPCCLVSAIELSQTGLWSAGERDSVLPRKDAYQGSSAGAKEPLRGSLGPGLTSGPRVWLRTIPEVPGPSVTDHDPRVNNIV</sequence>
<feature type="compositionally biased region" description="Basic and acidic residues" evidence="1">
    <location>
        <begin position="51"/>
        <end position="62"/>
    </location>
</feature>